<organism evidence="9 10">
    <name type="scientific">Candidatus Sulfotelmatobacter kueseliae</name>
    <dbReference type="NCBI Taxonomy" id="2042962"/>
    <lineage>
        <taxon>Bacteria</taxon>
        <taxon>Pseudomonadati</taxon>
        <taxon>Acidobacteriota</taxon>
        <taxon>Terriglobia</taxon>
        <taxon>Terriglobales</taxon>
        <taxon>Candidatus Korobacteraceae</taxon>
        <taxon>Candidatus Sulfotelmatobacter</taxon>
    </lineage>
</organism>
<dbReference type="AlphaFoldDB" id="A0A2U3KFC7"/>
<dbReference type="InterPro" id="IPR018517">
    <property type="entry name" value="tRNA_hU_synthase_CS"/>
</dbReference>
<evidence type="ECO:0000256" key="4">
    <source>
        <dbReference type="ARBA" id="ARBA00022694"/>
    </source>
</evidence>
<name>A0A2U3KFC7_9BACT</name>
<comment type="cofactor">
    <cofactor evidence="1">
        <name>FMN</name>
        <dbReference type="ChEBI" id="CHEBI:58210"/>
    </cofactor>
</comment>
<evidence type="ECO:0000313" key="9">
    <source>
        <dbReference type="EMBL" id="SPF38375.1"/>
    </source>
</evidence>
<sequence length="441" mass="47575">MAYGWSVRPDKLTCRIDQVKKFWDNSVNATCGAGTPVGEIAAPSACEAATLRPVPASLLVGSATIRPATVLAPMAGVTDTVFRRFIRNLGGCGLIMTEFTSADGVLRAARTNNDKKARRFLHFYEDEHPISAQLFGSDPRVMAEAARMVEGLGFDLVDLNLGCPAKKVVKCNGGSGLLRDLPAIGKIFEAVRAAVNIPFTVKFRAGWNDEEIVCVELARMAESCGLAAVALHARTREQGYSGQARWEWIAAVKNAVKIPVIGNGDIRTPEDACSMVTQTGCDAVMIGRSAPSNPWIFRQIEQYCAGSTTVRAGADALVRPVEQSSTAAAGSVFDRQESTWPSATPDEGVRGSTKAYEEPTELDRHQMIRTYFQMLIEEELPDASGKMKQFASWFTHGVPGGAGLRKAIYESKSAEEILARVEQFFEAGLCGAGTLARESCP</sequence>
<dbReference type="Gene3D" id="3.20.20.70">
    <property type="entry name" value="Aldolase class I"/>
    <property type="match status" value="1"/>
</dbReference>
<dbReference type="CDD" id="cd02801">
    <property type="entry name" value="DUS_like_FMN"/>
    <property type="match status" value="1"/>
</dbReference>
<dbReference type="GO" id="GO:0017150">
    <property type="term" value="F:tRNA dihydrouridine synthase activity"/>
    <property type="evidence" value="ECO:0007669"/>
    <property type="project" value="InterPro"/>
</dbReference>
<dbReference type="InterPro" id="IPR035587">
    <property type="entry name" value="DUS-like_FMN-bd"/>
</dbReference>
<dbReference type="Pfam" id="PF01207">
    <property type="entry name" value="Dus"/>
    <property type="match status" value="1"/>
</dbReference>
<evidence type="ECO:0000256" key="5">
    <source>
        <dbReference type="ARBA" id="ARBA00022857"/>
    </source>
</evidence>
<dbReference type="PANTHER" id="PTHR45846:SF1">
    <property type="entry name" value="TRNA-DIHYDROURIDINE(47) SYNTHASE [NAD(P)(+)]-LIKE"/>
    <property type="match status" value="1"/>
</dbReference>
<evidence type="ECO:0000256" key="7">
    <source>
        <dbReference type="SAM" id="MobiDB-lite"/>
    </source>
</evidence>
<dbReference type="EMBL" id="OMOD01000111">
    <property type="protein sequence ID" value="SPF38375.1"/>
    <property type="molecule type" value="Genomic_DNA"/>
</dbReference>
<keyword evidence="3" id="KW-0288">FMN</keyword>
<dbReference type="Proteomes" id="UP000238701">
    <property type="component" value="Unassembled WGS sequence"/>
</dbReference>
<evidence type="ECO:0000313" key="10">
    <source>
        <dbReference type="Proteomes" id="UP000238701"/>
    </source>
</evidence>
<evidence type="ECO:0000259" key="8">
    <source>
        <dbReference type="Pfam" id="PF01207"/>
    </source>
</evidence>
<feature type="region of interest" description="Disordered" evidence="7">
    <location>
        <begin position="328"/>
        <end position="358"/>
    </location>
</feature>
<proteinExistence type="predicted"/>
<keyword evidence="4" id="KW-0819">tRNA processing</keyword>
<keyword evidence="2" id="KW-0285">Flavoprotein</keyword>
<dbReference type="InterPro" id="IPR004652">
    <property type="entry name" value="DusB-like"/>
</dbReference>
<gene>
    <name evidence="9" type="ORF">SBA1_20075</name>
</gene>
<evidence type="ECO:0000256" key="3">
    <source>
        <dbReference type="ARBA" id="ARBA00022643"/>
    </source>
</evidence>
<dbReference type="InterPro" id="IPR013785">
    <property type="entry name" value="Aldolase_TIM"/>
</dbReference>
<dbReference type="GO" id="GO:0050660">
    <property type="term" value="F:flavin adenine dinucleotide binding"/>
    <property type="evidence" value="ECO:0007669"/>
    <property type="project" value="InterPro"/>
</dbReference>
<keyword evidence="6 9" id="KW-0560">Oxidoreductase</keyword>
<accession>A0A2U3KFC7</accession>
<protein>
    <submittedName>
        <fullName evidence="9">tRNA-dihydrouridine synthase</fullName>
        <ecNumber evidence="9">1.-.-.-</ecNumber>
    </submittedName>
</protein>
<dbReference type="Gene3D" id="1.10.1200.80">
    <property type="entry name" value="Putative flavin oxidoreducatase, domain 2"/>
    <property type="match status" value="1"/>
</dbReference>
<dbReference type="PANTHER" id="PTHR45846">
    <property type="entry name" value="TRNA-DIHYDROURIDINE(47) SYNTHASE [NAD(P)(+)]-LIKE"/>
    <property type="match status" value="1"/>
</dbReference>
<dbReference type="PROSITE" id="PS01136">
    <property type="entry name" value="UPF0034"/>
    <property type="match status" value="1"/>
</dbReference>
<feature type="domain" description="DUS-like FMN-binding" evidence="8">
    <location>
        <begin position="71"/>
        <end position="305"/>
    </location>
</feature>
<dbReference type="NCBIfam" id="TIGR00737">
    <property type="entry name" value="nifR3_yhdG"/>
    <property type="match status" value="1"/>
</dbReference>
<reference evidence="10" key="1">
    <citation type="submission" date="2018-02" db="EMBL/GenBank/DDBJ databases">
        <authorList>
            <person name="Hausmann B."/>
        </authorList>
    </citation>
    <scope>NUCLEOTIDE SEQUENCE [LARGE SCALE GENOMIC DNA]</scope>
    <source>
        <strain evidence="10">Peat soil MAG SbA1</strain>
    </source>
</reference>
<evidence type="ECO:0000256" key="2">
    <source>
        <dbReference type="ARBA" id="ARBA00022630"/>
    </source>
</evidence>
<dbReference type="EC" id="1.-.-.-" evidence="9"/>
<dbReference type="GO" id="GO:0003723">
    <property type="term" value="F:RNA binding"/>
    <property type="evidence" value="ECO:0007669"/>
    <property type="project" value="TreeGrafter"/>
</dbReference>
<dbReference type="InterPro" id="IPR024036">
    <property type="entry name" value="tRNA-dHydroUridine_Synthase_C"/>
</dbReference>
<evidence type="ECO:0000256" key="1">
    <source>
        <dbReference type="ARBA" id="ARBA00001917"/>
    </source>
</evidence>
<dbReference type="SUPFAM" id="SSF51395">
    <property type="entry name" value="FMN-linked oxidoreductases"/>
    <property type="match status" value="1"/>
</dbReference>
<evidence type="ECO:0000256" key="6">
    <source>
        <dbReference type="ARBA" id="ARBA00023002"/>
    </source>
</evidence>
<keyword evidence="5" id="KW-0521">NADP</keyword>